<evidence type="ECO:0000256" key="4">
    <source>
        <dbReference type="ARBA" id="ARBA00023242"/>
    </source>
</evidence>
<feature type="region of interest" description="Disordered" evidence="5">
    <location>
        <begin position="499"/>
        <end position="577"/>
    </location>
</feature>
<evidence type="ECO:0000256" key="5">
    <source>
        <dbReference type="SAM" id="MobiDB-lite"/>
    </source>
</evidence>
<feature type="compositionally biased region" description="Basic residues" evidence="5">
    <location>
        <begin position="568"/>
        <end position="577"/>
    </location>
</feature>
<dbReference type="InterPro" id="IPR010301">
    <property type="entry name" value="RRP1"/>
</dbReference>
<dbReference type="Proteomes" id="UP000041254">
    <property type="component" value="Unassembled WGS sequence"/>
</dbReference>
<dbReference type="GO" id="GO:0006364">
    <property type="term" value="P:rRNA processing"/>
    <property type="evidence" value="ECO:0007669"/>
    <property type="project" value="UniProtKB-KW"/>
</dbReference>
<evidence type="ECO:0000313" key="7">
    <source>
        <dbReference type="Proteomes" id="UP000041254"/>
    </source>
</evidence>
<evidence type="ECO:0000256" key="3">
    <source>
        <dbReference type="ARBA" id="ARBA00022552"/>
    </source>
</evidence>
<feature type="region of interest" description="Disordered" evidence="5">
    <location>
        <begin position="399"/>
        <end position="476"/>
    </location>
</feature>
<evidence type="ECO:0000256" key="2">
    <source>
        <dbReference type="ARBA" id="ARBA00006374"/>
    </source>
</evidence>
<dbReference type="PANTHER" id="PTHR13026:SF0">
    <property type="entry name" value="RIBOSOMAL RNA PROCESSING 1B"/>
    <property type="match status" value="1"/>
</dbReference>
<dbReference type="GO" id="GO:0030688">
    <property type="term" value="C:preribosome, small subunit precursor"/>
    <property type="evidence" value="ECO:0007669"/>
    <property type="project" value="InterPro"/>
</dbReference>
<evidence type="ECO:0000256" key="1">
    <source>
        <dbReference type="ARBA" id="ARBA00004123"/>
    </source>
</evidence>
<comment type="similarity">
    <text evidence="2">Belongs to the RRP1 family.</text>
</comment>
<feature type="region of interest" description="Disordered" evidence="5">
    <location>
        <begin position="303"/>
        <end position="333"/>
    </location>
</feature>
<dbReference type="PANTHER" id="PTHR13026">
    <property type="entry name" value="NNP-1 PROTEIN NOVEL NUCLEAR PROTEIN 1 NOP52"/>
    <property type="match status" value="1"/>
</dbReference>
<name>A0A0G4EWU0_VITBC</name>
<dbReference type="InParanoid" id="A0A0G4EWU0"/>
<gene>
    <name evidence="6" type="ORF">Vbra_20972</name>
</gene>
<dbReference type="GO" id="GO:0005634">
    <property type="term" value="C:nucleus"/>
    <property type="evidence" value="ECO:0007669"/>
    <property type="project" value="UniProtKB-SubCell"/>
</dbReference>
<sequence length="577" mass="63823">MLSSNDSQWKIGKALAHPTDKKARQKALKLLQKWLRRRAESDHSISLRDALLVWKALFYAFWLSDKRPVQTQLASQLSALQHVLAAAPEAWLAWVGAFYQILLTEWTEIDRFRLEKYLMLVRMFVYETLRYLQNRKWDAQLVRQLNDVYVRRGPFAFLSLHTNDVSRETATQEEGAKVPKTPTRAGFGCLLQLTDVLMDEWDRCTQGQHEKDPDSGGAAEALAIMLQPFVKVLCVSTHEGVLDRICVKVMARLPAMAPQLTQLGQQMFQKAANKNTGVLHRQYLYKAVDAIEQILRDAGESIDLRLPPPHTQQKHTPPSPATKTTTPSPTVQVPNLLKKLRLLKAMQEGHHHHHQQQQQQQQNGVKRKSVSTDGVHQAPAPAVAAAAAAAAAPVDDELPNGVVAKKARKERASDSDEGDRQHQPSKSRLNDADTRQHQQEQEQQEVVGGKRVRKGAPFKQTGQPGTPPPPTSSRRVKFDLTQNQKTYFNNRMPVTTIERPPGGGSPPHAANHATAVADGPEPAPAAITVPTTSSGYSVSRVHRTGTPLKSILKKRGGGGGAAAASGGRKGKLRLTTH</sequence>
<accession>A0A0G4EWU0</accession>
<protein>
    <submittedName>
        <fullName evidence="6">Uncharacterized protein</fullName>
    </submittedName>
</protein>
<dbReference type="AlphaFoldDB" id="A0A0G4EWU0"/>
<keyword evidence="3" id="KW-0698">rRNA processing</keyword>
<dbReference type="STRING" id="1169540.A0A0G4EWU0"/>
<organism evidence="6 7">
    <name type="scientific">Vitrella brassicaformis (strain CCMP3155)</name>
    <dbReference type="NCBI Taxonomy" id="1169540"/>
    <lineage>
        <taxon>Eukaryota</taxon>
        <taxon>Sar</taxon>
        <taxon>Alveolata</taxon>
        <taxon>Colpodellida</taxon>
        <taxon>Vitrellaceae</taxon>
        <taxon>Vitrella</taxon>
    </lineage>
</organism>
<feature type="compositionally biased region" description="Low complexity" evidence="5">
    <location>
        <begin position="321"/>
        <end position="333"/>
    </location>
</feature>
<feature type="region of interest" description="Disordered" evidence="5">
    <location>
        <begin position="346"/>
        <end position="379"/>
    </location>
</feature>
<evidence type="ECO:0000313" key="6">
    <source>
        <dbReference type="EMBL" id="CEM02734.1"/>
    </source>
</evidence>
<dbReference type="OrthoDB" id="2019504at2759"/>
<keyword evidence="7" id="KW-1185">Reference proteome</keyword>
<keyword evidence="4" id="KW-0539">Nucleus</keyword>
<feature type="compositionally biased region" description="Basic and acidic residues" evidence="5">
    <location>
        <begin position="410"/>
        <end position="440"/>
    </location>
</feature>
<proteinExistence type="inferred from homology"/>
<dbReference type="VEuPathDB" id="CryptoDB:Vbra_20972"/>
<comment type="subcellular location">
    <subcellularLocation>
        <location evidence="1">Nucleus</location>
    </subcellularLocation>
</comment>
<reference evidence="6 7" key="1">
    <citation type="submission" date="2014-11" db="EMBL/GenBank/DDBJ databases">
        <authorList>
            <person name="Zhu J."/>
            <person name="Qi W."/>
            <person name="Song R."/>
        </authorList>
    </citation>
    <scope>NUCLEOTIDE SEQUENCE [LARGE SCALE GENOMIC DNA]</scope>
</reference>
<dbReference type="Pfam" id="PF05997">
    <property type="entry name" value="Nop52"/>
    <property type="match status" value="1"/>
</dbReference>
<dbReference type="EMBL" id="CDMY01000334">
    <property type="protein sequence ID" value="CEM02734.1"/>
    <property type="molecule type" value="Genomic_DNA"/>
</dbReference>